<comment type="caution">
    <text evidence="2">The sequence shown here is derived from an EMBL/GenBank/DDBJ whole genome shotgun (WGS) entry which is preliminary data.</text>
</comment>
<dbReference type="PROSITE" id="PS50995">
    <property type="entry name" value="HTH_MARR_2"/>
    <property type="match status" value="1"/>
</dbReference>
<dbReference type="GO" id="GO:0006950">
    <property type="term" value="P:response to stress"/>
    <property type="evidence" value="ECO:0007669"/>
    <property type="project" value="TreeGrafter"/>
</dbReference>
<dbReference type="InterPro" id="IPR036390">
    <property type="entry name" value="WH_DNA-bd_sf"/>
</dbReference>
<dbReference type="PRINTS" id="PR00598">
    <property type="entry name" value="HTHMARR"/>
</dbReference>
<reference evidence="2" key="2">
    <citation type="submission" date="2021-04" db="EMBL/GenBank/DDBJ databases">
        <authorList>
            <person name="Gilroy R."/>
        </authorList>
    </citation>
    <scope>NUCLEOTIDE SEQUENCE</scope>
    <source>
        <strain evidence="2">CHK32-1732</strain>
    </source>
</reference>
<dbReference type="Proteomes" id="UP000824190">
    <property type="component" value="Unassembled WGS sequence"/>
</dbReference>
<accession>A0A9D1RP32</accession>
<dbReference type="PANTHER" id="PTHR33164:SF99">
    <property type="entry name" value="MARR FAMILY REGULATORY PROTEIN"/>
    <property type="match status" value="1"/>
</dbReference>
<dbReference type="InterPro" id="IPR000835">
    <property type="entry name" value="HTH_MarR-typ"/>
</dbReference>
<organism evidence="2 3">
    <name type="scientific">Candidatus Corynebacterium avicola</name>
    <dbReference type="NCBI Taxonomy" id="2838527"/>
    <lineage>
        <taxon>Bacteria</taxon>
        <taxon>Bacillati</taxon>
        <taxon>Actinomycetota</taxon>
        <taxon>Actinomycetes</taxon>
        <taxon>Mycobacteriales</taxon>
        <taxon>Corynebacteriaceae</taxon>
        <taxon>Corynebacterium</taxon>
    </lineage>
</organism>
<dbReference type="Gene3D" id="1.10.10.10">
    <property type="entry name" value="Winged helix-like DNA-binding domain superfamily/Winged helix DNA-binding domain"/>
    <property type="match status" value="1"/>
</dbReference>
<evidence type="ECO:0000259" key="1">
    <source>
        <dbReference type="PROSITE" id="PS50995"/>
    </source>
</evidence>
<reference evidence="2" key="1">
    <citation type="journal article" date="2021" name="PeerJ">
        <title>Extensive microbial diversity within the chicken gut microbiome revealed by metagenomics and culture.</title>
        <authorList>
            <person name="Gilroy R."/>
            <person name="Ravi A."/>
            <person name="Getino M."/>
            <person name="Pursley I."/>
            <person name="Horton D.L."/>
            <person name="Alikhan N.F."/>
            <person name="Baker D."/>
            <person name="Gharbi K."/>
            <person name="Hall N."/>
            <person name="Watson M."/>
            <person name="Adriaenssens E.M."/>
            <person name="Foster-Nyarko E."/>
            <person name="Jarju S."/>
            <person name="Secka A."/>
            <person name="Antonio M."/>
            <person name="Oren A."/>
            <person name="Chaudhuri R.R."/>
            <person name="La Ragione R."/>
            <person name="Hildebrand F."/>
            <person name="Pallen M.J."/>
        </authorList>
    </citation>
    <scope>NUCLEOTIDE SEQUENCE</scope>
    <source>
        <strain evidence="2">CHK32-1732</strain>
    </source>
</reference>
<dbReference type="EMBL" id="DXGC01000004">
    <property type="protein sequence ID" value="HIW90086.1"/>
    <property type="molecule type" value="Genomic_DNA"/>
</dbReference>
<sequence>MGDPGNQDDLTGNDLATWAALATVLEWLPPALDTPLVQDFNVTHFEYGILFALAEAPDQALRMSVLAGYANSSLSRLSRAVTRLQKNGWAERERDPEDGRSTLVTLTAAGDDLQSAARPAHAQRVRKLVLEPLTNSQRKQLHQICLRIQRAVGEEDGWRPGRSASAAGS</sequence>
<dbReference type="SUPFAM" id="SSF46785">
    <property type="entry name" value="Winged helix' DNA-binding domain"/>
    <property type="match status" value="1"/>
</dbReference>
<dbReference type="PANTHER" id="PTHR33164">
    <property type="entry name" value="TRANSCRIPTIONAL REGULATOR, MARR FAMILY"/>
    <property type="match status" value="1"/>
</dbReference>
<dbReference type="Pfam" id="PF12802">
    <property type="entry name" value="MarR_2"/>
    <property type="match status" value="1"/>
</dbReference>
<dbReference type="SMART" id="SM00347">
    <property type="entry name" value="HTH_MARR"/>
    <property type="match status" value="1"/>
</dbReference>
<dbReference type="AlphaFoldDB" id="A0A9D1RP32"/>
<dbReference type="InterPro" id="IPR039422">
    <property type="entry name" value="MarR/SlyA-like"/>
</dbReference>
<proteinExistence type="predicted"/>
<name>A0A9D1RP32_9CORY</name>
<dbReference type="InterPro" id="IPR036388">
    <property type="entry name" value="WH-like_DNA-bd_sf"/>
</dbReference>
<dbReference type="GO" id="GO:0003700">
    <property type="term" value="F:DNA-binding transcription factor activity"/>
    <property type="evidence" value="ECO:0007669"/>
    <property type="project" value="InterPro"/>
</dbReference>
<evidence type="ECO:0000313" key="2">
    <source>
        <dbReference type="EMBL" id="HIW90086.1"/>
    </source>
</evidence>
<feature type="domain" description="HTH marR-type" evidence="1">
    <location>
        <begin position="1"/>
        <end position="150"/>
    </location>
</feature>
<evidence type="ECO:0000313" key="3">
    <source>
        <dbReference type="Proteomes" id="UP000824190"/>
    </source>
</evidence>
<protein>
    <submittedName>
        <fullName evidence="2">MarR family transcriptional regulator</fullName>
    </submittedName>
</protein>
<gene>
    <name evidence="2" type="ORF">H9870_00220</name>
</gene>